<feature type="region of interest" description="Disordered" evidence="14">
    <location>
        <begin position="132"/>
        <end position="162"/>
    </location>
</feature>
<dbReference type="SUPFAM" id="SSF81296">
    <property type="entry name" value="E set domains"/>
    <property type="match status" value="1"/>
</dbReference>
<evidence type="ECO:0000256" key="11">
    <source>
        <dbReference type="ARBA" id="ARBA00023163"/>
    </source>
</evidence>
<keyword evidence="8 13" id="KW-0040">ANK repeat</keyword>
<dbReference type="PANTHER" id="PTHR23335:SF1">
    <property type="entry name" value="CALMODULIN-BINDING TRANSCRIPTION ACTIVATOR, ISOFORM F"/>
    <property type="match status" value="1"/>
</dbReference>
<dbReference type="EMBL" id="VDCV01000001">
    <property type="protein sequence ID" value="KAB5573215.1"/>
    <property type="molecule type" value="Genomic_DNA"/>
</dbReference>
<dbReference type="CDD" id="cd00102">
    <property type="entry name" value="IPT"/>
    <property type="match status" value="1"/>
</dbReference>
<dbReference type="Pfam" id="PF12796">
    <property type="entry name" value="Ank_2"/>
    <property type="match status" value="1"/>
</dbReference>
<evidence type="ECO:0000256" key="3">
    <source>
        <dbReference type="ARBA" id="ARBA00022737"/>
    </source>
</evidence>
<evidence type="ECO:0000256" key="1">
    <source>
        <dbReference type="ARBA" id="ARBA00004123"/>
    </source>
</evidence>
<dbReference type="PROSITE" id="PS50088">
    <property type="entry name" value="ANK_REPEAT"/>
    <property type="match status" value="1"/>
</dbReference>
<dbReference type="InterPro" id="IPR014756">
    <property type="entry name" value="Ig_E-set"/>
</dbReference>
<comment type="similarity">
    <text evidence="2">Belongs to the CAMTA family.</text>
</comment>
<keyword evidence="17" id="KW-1185">Reference proteome</keyword>
<evidence type="ECO:0000256" key="12">
    <source>
        <dbReference type="ARBA" id="ARBA00023242"/>
    </source>
</evidence>
<evidence type="ECO:0000256" key="9">
    <source>
        <dbReference type="ARBA" id="ARBA00023125"/>
    </source>
</evidence>
<dbReference type="GO" id="GO:0006357">
    <property type="term" value="P:regulation of transcription by RNA polymerase II"/>
    <property type="evidence" value="ECO:0007669"/>
    <property type="project" value="TreeGrafter"/>
</dbReference>
<comment type="subcellular location">
    <subcellularLocation>
        <location evidence="1">Nucleus</location>
    </subcellularLocation>
</comment>
<dbReference type="InterPro" id="IPR002909">
    <property type="entry name" value="IPT_dom"/>
</dbReference>
<dbReference type="GO" id="GO:0005516">
    <property type="term" value="F:calmodulin binding"/>
    <property type="evidence" value="ECO:0007669"/>
    <property type="project" value="UniProtKB-KW"/>
</dbReference>
<keyword evidence="10" id="KW-0010">Activator</keyword>
<dbReference type="InterPro" id="IPR027417">
    <property type="entry name" value="P-loop_NTPase"/>
</dbReference>
<evidence type="ECO:0000313" key="17">
    <source>
        <dbReference type="Proteomes" id="UP000326939"/>
    </source>
</evidence>
<keyword evidence="3" id="KW-0677">Repeat</keyword>
<feature type="region of interest" description="Disordered" evidence="14">
    <location>
        <begin position="1120"/>
        <end position="1146"/>
    </location>
</feature>
<dbReference type="SUPFAM" id="SSF48403">
    <property type="entry name" value="Ankyrin repeat"/>
    <property type="match status" value="1"/>
</dbReference>
<dbReference type="InterPro" id="IPR000048">
    <property type="entry name" value="IQ_motif_EF-hand-BS"/>
</dbReference>
<dbReference type="GO" id="GO:0003690">
    <property type="term" value="F:double-stranded DNA binding"/>
    <property type="evidence" value="ECO:0007669"/>
    <property type="project" value="TreeGrafter"/>
</dbReference>
<evidence type="ECO:0000256" key="2">
    <source>
        <dbReference type="ARBA" id="ARBA00008267"/>
    </source>
</evidence>
<reference evidence="17" key="1">
    <citation type="journal article" date="2019" name="Gigascience">
        <title>De novo genome assembly of the endangered Acer yangbiense, a plant species with extremely small populations endemic to Yunnan Province, China.</title>
        <authorList>
            <person name="Yang J."/>
            <person name="Wariss H.M."/>
            <person name="Tao L."/>
            <person name="Zhang R."/>
            <person name="Yun Q."/>
            <person name="Hollingsworth P."/>
            <person name="Dao Z."/>
            <person name="Luo G."/>
            <person name="Guo H."/>
            <person name="Ma Y."/>
            <person name="Sun W."/>
        </authorList>
    </citation>
    <scope>NUCLEOTIDE SEQUENCE [LARGE SCALE GENOMIC DNA]</scope>
    <source>
        <strain evidence="17">cv. br00</strain>
    </source>
</reference>
<gene>
    <name evidence="16" type="ORF">DKX38_000409</name>
</gene>
<dbReference type="InterPro" id="IPR005559">
    <property type="entry name" value="CG-1_dom"/>
</dbReference>
<dbReference type="SMART" id="SM00015">
    <property type="entry name" value="IQ"/>
    <property type="match status" value="3"/>
</dbReference>
<dbReference type="Gene3D" id="1.25.40.20">
    <property type="entry name" value="Ankyrin repeat-containing domain"/>
    <property type="match status" value="1"/>
</dbReference>
<evidence type="ECO:0000256" key="4">
    <source>
        <dbReference type="ARBA" id="ARBA00022837"/>
    </source>
</evidence>
<accession>A0A5N5P0R8</accession>
<evidence type="ECO:0000256" key="10">
    <source>
        <dbReference type="ARBA" id="ARBA00023159"/>
    </source>
</evidence>
<keyword evidence="11" id="KW-0804">Transcription</keyword>
<evidence type="ECO:0000256" key="6">
    <source>
        <dbReference type="ARBA" id="ARBA00023015"/>
    </source>
</evidence>
<dbReference type="Gene3D" id="1.20.5.190">
    <property type="match status" value="1"/>
</dbReference>
<dbReference type="SMART" id="SM00248">
    <property type="entry name" value="ANK"/>
    <property type="match status" value="2"/>
</dbReference>
<proteinExistence type="inferred from homology"/>
<comment type="caution">
    <text evidence="16">The sequence shown here is derived from an EMBL/GenBank/DDBJ whole genome shotgun (WGS) entry which is preliminary data.</text>
</comment>
<name>A0A5N5P0R8_9ROSI</name>
<evidence type="ECO:0000256" key="7">
    <source>
        <dbReference type="ARBA" id="ARBA00023016"/>
    </source>
</evidence>
<keyword evidence="12" id="KW-0539">Nucleus</keyword>
<feature type="compositionally biased region" description="Polar residues" evidence="14">
    <location>
        <begin position="137"/>
        <end position="162"/>
    </location>
</feature>
<dbReference type="GO" id="GO:0005634">
    <property type="term" value="C:nucleus"/>
    <property type="evidence" value="ECO:0007669"/>
    <property type="project" value="UniProtKB-SubCell"/>
</dbReference>
<dbReference type="PROSITE" id="PS50297">
    <property type="entry name" value="ANK_REP_REGION"/>
    <property type="match status" value="1"/>
</dbReference>
<dbReference type="FunFam" id="1.20.5.190:FF:000003">
    <property type="entry name" value="Calmodulin-binding transcription activator 2"/>
    <property type="match status" value="1"/>
</dbReference>
<dbReference type="Proteomes" id="UP000326939">
    <property type="component" value="Chromosome 1"/>
</dbReference>
<dbReference type="Gene3D" id="2.60.40.10">
    <property type="entry name" value="Immunoglobulins"/>
    <property type="match status" value="1"/>
</dbReference>
<dbReference type="PROSITE" id="PS51437">
    <property type="entry name" value="CG_1"/>
    <property type="match status" value="1"/>
</dbReference>
<evidence type="ECO:0000256" key="14">
    <source>
        <dbReference type="SAM" id="MobiDB-lite"/>
    </source>
</evidence>
<dbReference type="SUPFAM" id="SSF52540">
    <property type="entry name" value="P-loop containing nucleoside triphosphate hydrolases"/>
    <property type="match status" value="1"/>
</dbReference>
<dbReference type="Pfam" id="PF00612">
    <property type="entry name" value="IQ"/>
    <property type="match status" value="2"/>
</dbReference>
<keyword evidence="5" id="KW-0112">Calmodulin-binding</keyword>
<dbReference type="SMART" id="SM01076">
    <property type="entry name" value="CG-1"/>
    <property type="match status" value="1"/>
</dbReference>
<evidence type="ECO:0000259" key="15">
    <source>
        <dbReference type="PROSITE" id="PS51437"/>
    </source>
</evidence>
<dbReference type="AlphaFoldDB" id="A0A5N5P0R8"/>
<evidence type="ECO:0000256" key="8">
    <source>
        <dbReference type="ARBA" id="ARBA00023043"/>
    </source>
</evidence>
<dbReference type="InterPro" id="IPR013783">
    <property type="entry name" value="Ig-like_fold"/>
</dbReference>
<dbReference type="Pfam" id="PF03859">
    <property type="entry name" value="CG-1"/>
    <property type="match status" value="1"/>
</dbReference>
<evidence type="ECO:0000256" key="13">
    <source>
        <dbReference type="PROSITE-ProRule" id="PRU00023"/>
    </source>
</evidence>
<feature type="domain" description="CG-1" evidence="15">
    <location>
        <begin position="8"/>
        <end position="134"/>
    </location>
</feature>
<keyword evidence="9" id="KW-0238">DNA-binding</keyword>
<feature type="repeat" description="ANK" evidence="13">
    <location>
        <begin position="633"/>
        <end position="665"/>
    </location>
</feature>
<dbReference type="GO" id="GO:0003712">
    <property type="term" value="F:transcription coregulator activity"/>
    <property type="evidence" value="ECO:0007669"/>
    <property type="project" value="TreeGrafter"/>
</dbReference>
<keyword evidence="6" id="KW-0805">Transcription regulation</keyword>
<keyword evidence="7" id="KW-0346">Stress response</keyword>
<dbReference type="PANTHER" id="PTHR23335">
    <property type="entry name" value="CALMODULIN-BINDING TRANSCRIPTION ACTIVATOR CAMTA"/>
    <property type="match status" value="1"/>
</dbReference>
<dbReference type="PROSITE" id="PS50096">
    <property type="entry name" value="IQ"/>
    <property type="match status" value="3"/>
</dbReference>
<feature type="compositionally biased region" description="Basic and acidic residues" evidence="14">
    <location>
        <begin position="1127"/>
        <end position="1146"/>
    </location>
</feature>
<dbReference type="InterPro" id="IPR036770">
    <property type="entry name" value="Ankyrin_rpt-contain_sf"/>
</dbReference>
<organism evidence="16 17">
    <name type="scientific">Salix brachista</name>
    <dbReference type="NCBI Taxonomy" id="2182728"/>
    <lineage>
        <taxon>Eukaryota</taxon>
        <taxon>Viridiplantae</taxon>
        <taxon>Streptophyta</taxon>
        <taxon>Embryophyta</taxon>
        <taxon>Tracheophyta</taxon>
        <taxon>Spermatophyta</taxon>
        <taxon>Magnoliopsida</taxon>
        <taxon>eudicotyledons</taxon>
        <taxon>Gunneridae</taxon>
        <taxon>Pentapetalae</taxon>
        <taxon>rosids</taxon>
        <taxon>fabids</taxon>
        <taxon>Malpighiales</taxon>
        <taxon>Salicaceae</taxon>
        <taxon>Saliceae</taxon>
        <taxon>Salix</taxon>
    </lineage>
</organism>
<dbReference type="InterPro" id="IPR002110">
    <property type="entry name" value="Ankyrin_rpt"/>
</dbReference>
<sequence>MLPSGYDINGLFEEAQTRWLKPAEVVFILQNHDKYQFTEESPQKPTSGSLFLFNKRVLKFFRKDGHNWRKKKDGRSVGEAHERLKVGNVEALNCYYAHGEQNQNFQRRSYWMLDPAFEHIVLVHYRDITEGKPSPGSAAQLSPILSCSPDNNTSQTRGSTSAVSGVYEPYQSFSSPASVDVSSGLGIKDNGVDRTAEFTSSGNNEVTQFLRRLEEQLSLNEDSANEIGPFGGEEGAINDTKFLEYINNISKEDHSKNLLHGSQYIADCQSYGGLAEKQLERNNLAPFRDADGSKEPLPWNEVIESYKTSSCTEYQPKSSLSTEPAQEQENSYWINFNEPDVRNSSLLLPEEAENFELPAYSSVIETHENNSNYYAMLYDQGHLGMAIEADSNLTVAQQQKFTIYAISPEWGYATEATKVIIVGSFLCDPSESSWMCMFGDTEVPLQIIQEGVIRCDSPPQQPGKVTLCITSGNRESCSEIRDFEYRAKNSSCAHCNLCQTEDTKSPEELLLLVRFVQMLLSDFSLQGGDRVEMGIHLLRKLKADDDTWGYIIEALLVGSGTSSMTVDWLLQQLLNDKLQQWLSSKSQEGHDQPGCSFSKKEQGIIHMVAGLGFEWALSPILSHGVSINFRDINGWTALHWAARFGREKMVASLLASGASAGAVTDPSPQDPIGKTPASIAATSGHMGLAGYLSEMALTSHLSSLRLEESELSKGYAELQAERTLESVSKESFTDNEDQVSLKYTLAAARNAAQAAARIQSAFRAHSFRKRQQREATSLDEYGISGGDIQGLSSVSKLAFHSNSHVINSAALCIQKKYRGWKGRRNFLALRQKVVKIQAHVRGYQIRKYYEIICWAVGILDKAVLRWRHKGIGLRGFRNPMESIDESEDEDILKIFRKQKVDGAIDEAVLRVLSMVKSPNARLQYHRTLEQYRKAKAGLGGISGAAASTFQVDGTEMENDLLAYIAMEESAKNLELVDQAIKLLAEKRNKETSCDDDLLPDDSDQLLSKLLSELESLKGDDAKLVQSELSSATEDVNSPLIGEAVSEHGEEGPACGGSRENAAAEEIVKELRTLRRQNFVTHCLLSVMITLTVAWQVSEVSLILKVKDGLTHPFKSFGSMLTGMAKNPRADGQDTEKQQSEDQRSSS</sequence>
<keyword evidence="4" id="KW-0106">Calcium</keyword>
<dbReference type="Pfam" id="PF01833">
    <property type="entry name" value="TIG"/>
    <property type="match status" value="1"/>
</dbReference>
<protein>
    <recommendedName>
        <fullName evidence="15">CG-1 domain-containing protein</fullName>
    </recommendedName>
</protein>
<evidence type="ECO:0000313" key="16">
    <source>
        <dbReference type="EMBL" id="KAB5573215.1"/>
    </source>
</evidence>
<evidence type="ECO:0000256" key="5">
    <source>
        <dbReference type="ARBA" id="ARBA00022860"/>
    </source>
</evidence>